<name>A0A8X8X4M5_SALSN</name>
<keyword evidence="2" id="KW-1185">Reference proteome</keyword>
<evidence type="ECO:0000313" key="2">
    <source>
        <dbReference type="Proteomes" id="UP000298416"/>
    </source>
</evidence>
<evidence type="ECO:0000313" key="1">
    <source>
        <dbReference type="EMBL" id="KAG6405391.1"/>
    </source>
</evidence>
<dbReference type="Gene3D" id="1.10.10.10">
    <property type="entry name" value="Winged helix-like DNA-binding domain superfamily/Winged helix DNA-binding domain"/>
    <property type="match status" value="1"/>
</dbReference>
<protein>
    <submittedName>
        <fullName evidence="1">Uncharacterized protein</fullName>
    </submittedName>
</protein>
<organism evidence="1">
    <name type="scientific">Salvia splendens</name>
    <name type="common">Scarlet sage</name>
    <dbReference type="NCBI Taxonomy" id="180675"/>
    <lineage>
        <taxon>Eukaryota</taxon>
        <taxon>Viridiplantae</taxon>
        <taxon>Streptophyta</taxon>
        <taxon>Embryophyta</taxon>
        <taxon>Tracheophyta</taxon>
        <taxon>Spermatophyta</taxon>
        <taxon>Magnoliopsida</taxon>
        <taxon>eudicotyledons</taxon>
        <taxon>Gunneridae</taxon>
        <taxon>Pentapetalae</taxon>
        <taxon>asterids</taxon>
        <taxon>lamiids</taxon>
        <taxon>Lamiales</taxon>
        <taxon>Lamiaceae</taxon>
        <taxon>Nepetoideae</taxon>
        <taxon>Mentheae</taxon>
        <taxon>Salviinae</taxon>
        <taxon>Salvia</taxon>
        <taxon>Salvia subgen. Calosphace</taxon>
        <taxon>core Calosphace</taxon>
    </lineage>
</organism>
<proteinExistence type="predicted"/>
<dbReference type="InterPro" id="IPR036390">
    <property type="entry name" value="WH_DNA-bd_sf"/>
</dbReference>
<comment type="caution">
    <text evidence="1">The sequence shown here is derived from an EMBL/GenBank/DDBJ whole genome shotgun (WGS) entry which is preliminary data.</text>
</comment>
<sequence>MEAVVTDVVKALMDEMSEIVKMVRQRVPIQDRIKKIKFVKNCFSDAELVEELIHQLDCDRKYHSWFYKLSFLELRAELGSKVEMRVQHAEAEKKRLTGLDVIASRIGYEFDIGKARQEVFDKLCDVDGLTLAQRYKLCNILADKPQRMEVFMGMKEHAKLGYLLV</sequence>
<dbReference type="Proteomes" id="UP000298416">
    <property type="component" value="Unassembled WGS sequence"/>
</dbReference>
<dbReference type="EMBL" id="PNBA02000012">
    <property type="protein sequence ID" value="KAG6405391.1"/>
    <property type="molecule type" value="Genomic_DNA"/>
</dbReference>
<dbReference type="SUPFAM" id="SSF46785">
    <property type="entry name" value="Winged helix' DNA-binding domain"/>
    <property type="match status" value="1"/>
</dbReference>
<reference evidence="1" key="1">
    <citation type="submission" date="2018-01" db="EMBL/GenBank/DDBJ databases">
        <authorList>
            <person name="Mao J.F."/>
        </authorList>
    </citation>
    <scope>NUCLEOTIDE SEQUENCE</scope>
    <source>
        <strain evidence="1">Huo1</strain>
        <tissue evidence="1">Leaf</tissue>
    </source>
</reference>
<dbReference type="InterPro" id="IPR036388">
    <property type="entry name" value="WH-like_DNA-bd_sf"/>
</dbReference>
<reference evidence="1" key="2">
    <citation type="submission" date="2020-08" db="EMBL/GenBank/DDBJ databases">
        <title>Plant Genome Project.</title>
        <authorList>
            <person name="Zhang R.-G."/>
        </authorList>
    </citation>
    <scope>NUCLEOTIDE SEQUENCE</scope>
    <source>
        <strain evidence="1">Huo1</strain>
        <tissue evidence="1">Leaf</tissue>
    </source>
</reference>
<accession>A0A8X8X4M5</accession>
<dbReference type="AlphaFoldDB" id="A0A8X8X4M5"/>
<gene>
    <name evidence="1" type="ORF">SASPL_132980</name>
</gene>